<feature type="region of interest" description="Disordered" evidence="1">
    <location>
        <begin position="16"/>
        <end position="103"/>
    </location>
</feature>
<accession>A0A182UUP6</accession>
<dbReference type="Proteomes" id="UP000075903">
    <property type="component" value="Unassembled WGS sequence"/>
</dbReference>
<protein>
    <submittedName>
        <fullName evidence="2">Uncharacterized protein</fullName>
    </submittedName>
</protein>
<feature type="compositionally biased region" description="Acidic residues" evidence="1">
    <location>
        <begin position="32"/>
        <end position="45"/>
    </location>
</feature>
<feature type="compositionally biased region" description="Acidic residues" evidence="1">
    <location>
        <begin position="85"/>
        <end position="103"/>
    </location>
</feature>
<name>A0A182UUP6_ANOME</name>
<evidence type="ECO:0000313" key="2">
    <source>
        <dbReference type="EnsemblMetazoa" id="AMEM003969-PA"/>
    </source>
</evidence>
<dbReference type="VEuPathDB" id="VectorBase:AMEM21_014704"/>
<dbReference type="AlphaFoldDB" id="A0A182UUP6"/>
<keyword evidence="3" id="KW-1185">Reference proteome</keyword>
<proteinExistence type="predicted"/>
<evidence type="ECO:0000256" key="1">
    <source>
        <dbReference type="SAM" id="MobiDB-lite"/>
    </source>
</evidence>
<dbReference type="VEuPathDB" id="VectorBase:AMEM003969"/>
<dbReference type="EnsemblMetazoa" id="AMEM003969-RA">
    <property type="protein sequence ID" value="AMEM003969-PA"/>
    <property type="gene ID" value="AMEM003969"/>
</dbReference>
<evidence type="ECO:0000313" key="3">
    <source>
        <dbReference type="Proteomes" id="UP000075903"/>
    </source>
</evidence>
<feature type="compositionally biased region" description="Basic and acidic residues" evidence="1">
    <location>
        <begin position="69"/>
        <end position="84"/>
    </location>
</feature>
<reference evidence="2" key="1">
    <citation type="submission" date="2020-05" db="UniProtKB">
        <authorList>
            <consortium name="EnsemblMetazoa"/>
        </authorList>
    </citation>
    <scope>IDENTIFICATION</scope>
    <source>
        <strain evidence="2">MAF</strain>
    </source>
</reference>
<organism evidence="2 3">
    <name type="scientific">Anopheles merus</name>
    <name type="common">Mosquito</name>
    <dbReference type="NCBI Taxonomy" id="30066"/>
    <lineage>
        <taxon>Eukaryota</taxon>
        <taxon>Metazoa</taxon>
        <taxon>Ecdysozoa</taxon>
        <taxon>Arthropoda</taxon>
        <taxon>Hexapoda</taxon>
        <taxon>Insecta</taxon>
        <taxon>Pterygota</taxon>
        <taxon>Neoptera</taxon>
        <taxon>Endopterygota</taxon>
        <taxon>Diptera</taxon>
        <taxon>Nematocera</taxon>
        <taxon>Culicoidea</taxon>
        <taxon>Culicidae</taxon>
        <taxon>Anophelinae</taxon>
        <taxon>Anopheles</taxon>
    </lineage>
</organism>
<sequence length="186" mass="20155">MMSLCGWLKTFKRKGKNAVGADEDAGGRTGCDVDETREETGEADEPGPTNGKRSGGWGRKIKSVTKLVTGERREEAAPKGKDANLDENEPAGDDGPVECDDEASQSAVLGTGLHEGYNSSNKKAYQDETIREAHTNGAVISLRWYNLPYHMPRRQPSPNGCPAIDWSEKIDTGVNRANEVAHVSLL</sequence>